<evidence type="ECO:0000313" key="1">
    <source>
        <dbReference type="EMBL" id="AUG85131.1"/>
    </source>
</evidence>
<dbReference type="Proteomes" id="UP000240819">
    <property type="component" value="Segment"/>
</dbReference>
<name>A0A2H5BGK4_9CAUD</name>
<evidence type="ECO:0000313" key="2">
    <source>
        <dbReference type="Proteomes" id="UP000240819"/>
    </source>
</evidence>
<dbReference type="EMBL" id="MG649966">
    <property type="protein sequence ID" value="AUG85131.1"/>
    <property type="molecule type" value="Genomic_DNA"/>
</dbReference>
<organism evidence="1 2">
    <name type="scientific">Vibrio phage Ceto</name>
    <dbReference type="NCBI Taxonomy" id="2570300"/>
    <lineage>
        <taxon>Viruses</taxon>
        <taxon>Duplodnaviria</taxon>
        <taxon>Heunggongvirae</taxon>
        <taxon>Uroviricota</taxon>
        <taxon>Caudoviricetes</taxon>
        <taxon>Demerecviridae</taxon>
        <taxon>Ermolyevavirinae</taxon>
        <taxon>Cetovirus</taxon>
        <taxon>Cetovirus ceto</taxon>
    </lineage>
</organism>
<protein>
    <submittedName>
        <fullName evidence="1">Uncharacterized protein</fullName>
    </submittedName>
</protein>
<gene>
    <name evidence="1" type="ORF">CETO_149</name>
</gene>
<proteinExistence type="predicted"/>
<accession>A0A2H5BGK4</accession>
<reference evidence="1 2" key="1">
    <citation type="submission" date="2017-12" db="EMBL/GenBank/DDBJ databases">
        <authorList>
            <person name="Lestochi C.V."/>
            <person name="Miller K.C."/>
            <person name="Miller J.S."/>
            <person name="Stanton M.L."/>
            <person name="Broussard G.W."/>
        </authorList>
    </citation>
    <scope>NUCLEOTIDE SEQUENCE [LARGE SCALE GENOMIC DNA]</scope>
</reference>
<keyword evidence="2" id="KW-1185">Reference proteome</keyword>
<sequence length="69" mass="7594">MRLSPDVERILEAINTIKGGASIVPEDIDSAVSHVLSGLPKNARMECIGMRPEQKRAFLLGYAACLRFH</sequence>